<evidence type="ECO:0000259" key="3">
    <source>
        <dbReference type="PROSITE" id="PS51212"/>
    </source>
</evidence>
<feature type="region of interest" description="Disordered" evidence="1">
    <location>
        <begin position="138"/>
        <end position="159"/>
    </location>
</feature>
<sequence>MRVSTVALTLASQHLLLLTGIAAALEPAPQPPYRYLGCYDGVASGYYSDAVTIDRNVYAGNPAACQSACDGVGAPYVYMYADLECLCQDPGSPSSPPGSASADSSCDISCSANLTAPCGGGSDFITLYGGRAPGVFSSTSSSSVEASTSTETSSSTDTATSTETSYFARKLYLIRKLEFIRKLDFVGKFDFVRKLDLVRKLDFVRELYIHRESFIQGEPFID</sequence>
<comment type="caution">
    <text evidence="4">The sequence shown here is derived from an EMBL/GenBank/DDBJ whole genome shotgun (WGS) entry which is preliminary data.</text>
</comment>
<evidence type="ECO:0000313" key="4">
    <source>
        <dbReference type="EMBL" id="KAF6826546.1"/>
    </source>
</evidence>
<feature type="signal peptide" evidence="2">
    <location>
        <begin position="1"/>
        <end position="24"/>
    </location>
</feature>
<evidence type="ECO:0000313" key="5">
    <source>
        <dbReference type="Proteomes" id="UP000639643"/>
    </source>
</evidence>
<feature type="chain" id="PRO_5034196634" evidence="2">
    <location>
        <begin position="25"/>
        <end position="222"/>
    </location>
</feature>
<proteinExistence type="predicted"/>
<evidence type="ECO:0000256" key="1">
    <source>
        <dbReference type="SAM" id="MobiDB-lite"/>
    </source>
</evidence>
<dbReference type="EMBL" id="WIGM01000396">
    <property type="protein sequence ID" value="KAF6826546.1"/>
    <property type="molecule type" value="Genomic_DNA"/>
</dbReference>
<dbReference type="Proteomes" id="UP000639643">
    <property type="component" value="Unassembled WGS sequence"/>
</dbReference>
<evidence type="ECO:0000256" key="2">
    <source>
        <dbReference type="SAM" id="SignalP"/>
    </source>
</evidence>
<protein>
    <submittedName>
        <fullName evidence="4">Wsc domain containing protein</fullName>
    </submittedName>
</protein>
<feature type="domain" description="WSC" evidence="3">
    <location>
        <begin position="32"/>
        <end position="131"/>
    </location>
</feature>
<keyword evidence="2" id="KW-0732">Signal</keyword>
<dbReference type="AlphaFoldDB" id="A0A8H6NBK4"/>
<gene>
    <name evidence="4" type="ORF">CMUS01_09387</name>
</gene>
<reference evidence="4" key="1">
    <citation type="journal article" date="2020" name="Phytopathology">
        <title>Genome Sequence Resources of Colletotrichum truncatum, C. plurivorum, C. musicola, and C. sojae: Four Species Pathogenic to Soybean (Glycine max).</title>
        <authorList>
            <person name="Rogerio F."/>
            <person name="Boufleur T.R."/>
            <person name="Ciampi-Guillardi M."/>
            <person name="Sukno S.A."/>
            <person name="Thon M.R."/>
            <person name="Massola Junior N.S."/>
            <person name="Baroncelli R."/>
        </authorList>
    </citation>
    <scope>NUCLEOTIDE SEQUENCE</scope>
    <source>
        <strain evidence="4">LFN0074</strain>
    </source>
</reference>
<organism evidence="4 5">
    <name type="scientific">Colletotrichum musicola</name>
    <dbReference type="NCBI Taxonomy" id="2175873"/>
    <lineage>
        <taxon>Eukaryota</taxon>
        <taxon>Fungi</taxon>
        <taxon>Dikarya</taxon>
        <taxon>Ascomycota</taxon>
        <taxon>Pezizomycotina</taxon>
        <taxon>Sordariomycetes</taxon>
        <taxon>Hypocreomycetidae</taxon>
        <taxon>Glomerellales</taxon>
        <taxon>Glomerellaceae</taxon>
        <taxon>Colletotrichum</taxon>
        <taxon>Colletotrichum orchidearum species complex</taxon>
    </lineage>
</organism>
<dbReference type="InterPro" id="IPR002889">
    <property type="entry name" value="WSC_carb-bd"/>
</dbReference>
<accession>A0A8H6NBK4</accession>
<name>A0A8H6NBK4_9PEZI</name>
<dbReference type="PROSITE" id="PS51212">
    <property type="entry name" value="WSC"/>
    <property type="match status" value="1"/>
</dbReference>
<keyword evidence="5" id="KW-1185">Reference proteome</keyword>